<organism evidence="3 4">
    <name type="scientific">Leptotrichia hofstadii</name>
    <dbReference type="NCBI Taxonomy" id="157688"/>
    <lineage>
        <taxon>Bacteria</taxon>
        <taxon>Fusobacteriati</taxon>
        <taxon>Fusobacteriota</taxon>
        <taxon>Fusobacteriia</taxon>
        <taxon>Fusobacteriales</taxon>
        <taxon>Leptotrichiaceae</taxon>
        <taxon>Leptotrichia</taxon>
    </lineage>
</organism>
<dbReference type="OrthoDB" id="82368at2"/>
<dbReference type="AlphaFoldDB" id="A0A510JEU2"/>
<evidence type="ECO:0000256" key="2">
    <source>
        <dbReference type="SAM" id="SignalP"/>
    </source>
</evidence>
<keyword evidence="2" id="KW-0732">Signal</keyword>
<protein>
    <submittedName>
        <fullName evidence="3">Uncharacterized protein</fullName>
    </submittedName>
</protein>
<feature type="chain" id="PRO_5021843212" evidence="2">
    <location>
        <begin position="20"/>
        <end position="157"/>
    </location>
</feature>
<dbReference type="Proteomes" id="UP000321892">
    <property type="component" value="Chromosome"/>
</dbReference>
<dbReference type="EMBL" id="AP019823">
    <property type="protein sequence ID" value="BBM37754.1"/>
    <property type="molecule type" value="Genomic_DNA"/>
</dbReference>
<reference evidence="3 4" key="1">
    <citation type="submission" date="2019-07" db="EMBL/GenBank/DDBJ databases">
        <title>Complete Genome Sequence of Leptotrichia hofstadii Strain JCM16775.</title>
        <authorList>
            <person name="Watanabe S."/>
            <person name="Cui L."/>
        </authorList>
    </citation>
    <scope>NUCLEOTIDE SEQUENCE [LARGE SCALE GENOMIC DNA]</scope>
    <source>
        <strain evidence="3 4">JCM16775</strain>
    </source>
</reference>
<sequence>MKKILLTAMMLMISVIGTAAKSKAANKSYKGDYSRSTNTFIYIKDNLVFPNKTLNYTVKDSTGLLDRIYDFIGKKYGVTDEDIVNLDVNGVVSKDGVLTIQRINNYRIPEYKLHPELGYTAPSNLDVAPVTAPQEDSLDNSNLNNDTGSFFNQETGN</sequence>
<proteinExistence type="predicted"/>
<evidence type="ECO:0000256" key="1">
    <source>
        <dbReference type="SAM" id="MobiDB-lite"/>
    </source>
</evidence>
<keyword evidence="4" id="KW-1185">Reference proteome</keyword>
<accession>A0A510JEU2</accession>
<name>A0A510JEU2_9FUSO</name>
<feature type="signal peptide" evidence="2">
    <location>
        <begin position="1"/>
        <end position="19"/>
    </location>
</feature>
<evidence type="ECO:0000313" key="3">
    <source>
        <dbReference type="EMBL" id="BBM37754.1"/>
    </source>
</evidence>
<gene>
    <name evidence="3" type="ORF">JCM16775_0444</name>
</gene>
<feature type="region of interest" description="Disordered" evidence="1">
    <location>
        <begin position="130"/>
        <end position="157"/>
    </location>
</feature>
<evidence type="ECO:0000313" key="4">
    <source>
        <dbReference type="Proteomes" id="UP000321892"/>
    </source>
</evidence>
<dbReference type="KEGG" id="lhf:JCM16775_0444"/>
<feature type="compositionally biased region" description="Polar residues" evidence="1">
    <location>
        <begin position="147"/>
        <end position="157"/>
    </location>
</feature>